<evidence type="ECO:0000313" key="4">
    <source>
        <dbReference type="Proteomes" id="UP001156691"/>
    </source>
</evidence>
<dbReference type="PROSITE" id="PS50110">
    <property type="entry name" value="RESPONSE_REGULATORY"/>
    <property type="match status" value="1"/>
</dbReference>
<proteinExistence type="predicted"/>
<dbReference type="EMBL" id="BSNS01000012">
    <property type="protein sequence ID" value="GLQ55740.1"/>
    <property type="molecule type" value="Genomic_DNA"/>
</dbReference>
<dbReference type="RefSeq" id="WP_284341156.1">
    <property type="nucleotide sequence ID" value="NZ_BSNS01000012.1"/>
</dbReference>
<evidence type="ECO:0000313" key="3">
    <source>
        <dbReference type="EMBL" id="GLQ55740.1"/>
    </source>
</evidence>
<dbReference type="Gene3D" id="3.40.50.2300">
    <property type="match status" value="1"/>
</dbReference>
<evidence type="ECO:0000256" key="1">
    <source>
        <dbReference type="PROSITE-ProRule" id="PRU00169"/>
    </source>
</evidence>
<reference evidence="4" key="1">
    <citation type="journal article" date="2019" name="Int. J. Syst. Evol. Microbiol.">
        <title>The Global Catalogue of Microorganisms (GCM) 10K type strain sequencing project: providing services to taxonomists for standard genome sequencing and annotation.</title>
        <authorList>
            <consortium name="The Broad Institute Genomics Platform"/>
            <consortium name="The Broad Institute Genome Sequencing Center for Infectious Disease"/>
            <person name="Wu L."/>
            <person name="Ma J."/>
        </authorList>
    </citation>
    <scope>NUCLEOTIDE SEQUENCE [LARGE SCALE GENOMIC DNA]</scope>
    <source>
        <strain evidence="4">NBRC 112416</strain>
    </source>
</reference>
<protein>
    <recommendedName>
        <fullName evidence="2">Response regulatory domain-containing protein</fullName>
    </recommendedName>
</protein>
<dbReference type="Proteomes" id="UP001156691">
    <property type="component" value="Unassembled WGS sequence"/>
</dbReference>
<gene>
    <name evidence="3" type="ORF">GCM10010862_29990</name>
</gene>
<name>A0ABQ5W728_9HYPH</name>
<comment type="caution">
    <text evidence="3">The sequence shown here is derived from an EMBL/GenBank/DDBJ whole genome shotgun (WGS) entry which is preliminary data.</text>
</comment>
<feature type="domain" description="Response regulatory" evidence="2">
    <location>
        <begin position="6"/>
        <end position="118"/>
    </location>
</feature>
<comment type="caution">
    <text evidence="1">Lacks conserved residue(s) required for the propagation of feature annotation.</text>
</comment>
<evidence type="ECO:0000259" key="2">
    <source>
        <dbReference type="PROSITE" id="PS50110"/>
    </source>
</evidence>
<keyword evidence="4" id="KW-1185">Reference proteome</keyword>
<dbReference type="SUPFAM" id="SSF52172">
    <property type="entry name" value="CheY-like"/>
    <property type="match status" value="1"/>
</dbReference>
<dbReference type="InterPro" id="IPR001789">
    <property type="entry name" value="Sig_transdc_resp-reg_receiver"/>
</dbReference>
<accession>A0ABQ5W728</accession>
<dbReference type="InterPro" id="IPR011006">
    <property type="entry name" value="CheY-like_superfamily"/>
</dbReference>
<organism evidence="3 4">
    <name type="scientific">Devosia nitrariae</name>
    <dbReference type="NCBI Taxonomy" id="2071872"/>
    <lineage>
        <taxon>Bacteria</taxon>
        <taxon>Pseudomonadati</taxon>
        <taxon>Pseudomonadota</taxon>
        <taxon>Alphaproteobacteria</taxon>
        <taxon>Hyphomicrobiales</taxon>
        <taxon>Devosiaceae</taxon>
        <taxon>Devosia</taxon>
    </lineage>
</organism>
<sequence length="127" mass="13536">MLEDKTILIVEGEVLIALDIQRNLAGENARNIIFARSAGEVSKIAGSLPAVDLAIIEIAPSDSDGPDLARRLVAHGVPCVMTSTELQANLLLVDLEHVPVLLKPFSQAQFLAALRATLAKTSLSQLE</sequence>